<name>A0ABW2PK20_9BACL</name>
<gene>
    <name evidence="2" type="ORF">ACFQO8_06660</name>
</gene>
<keyword evidence="3" id="KW-1185">Reference proteome</keyword>
<accession>A0ABW2PK20</accession>
<dbReference type="PANTHER" id="PTHR34351">
    <property type="entry name" value="SLR1927 PROTEIN-RELATED"/>
    <property type="match status" value="1"/>
</dbReference>
<sequence>MRQVEISTPSILQDQLWPAYVSLGLLAMWMPYVWPISYICGALLIVMFIRKRIIRTLSNEVSFSIRQKEDLLFIDDETTCIIHIDRYERIIALGVPLSIRLEGNERMSFENGSRAYDSRIEEDIHHVSVSVVKRGPASIHTCVMRVTLPFHLGTLFFTDEGMTLPSWIVLPAITKSPISESRMIRMGDRIVKHSPLKDPLMIQSAKRYEKEPAKQIDWVATSKTGHVQAKVYERQNLDTFTISLDLSGPLGNGLHAQYEDLIQQTAYRVSYLIKEDCKVELLINRLDKHNQIDHIVLGEGRKQLRLVLVRLAMIHESNAFVASSRFTSYVSRHKQPHAELIHINHAMLLKSSG</sequence>
<evidence type="ECO:0000313" key="3">
    <source>
        <dbReference type="Proteomes" id="UP001596439"/>
    </source>
</evidence>
<evidence type="ECO:0000256" key="1">
    <source>
        <dbReference type="SAM" id="Phobius"/>
    </source>
</evidence>
<feature type="transmembrane region" description="Helical" evidence="1">
    <location>
        <begin position="32"/>
        <end position="49"/>
    </location>
</feature>
<dbReference type="Proteomes" id="UP001596439">
    <property type="component" value="Unassembled WGS sequence"/>
</dbReference>
<reference evidence="3" key="1">
    <citation type="journal article" date="2019" name="Int. J. Syst. Evol. Microbiol.">
        <title>The Global Catalogue of Microorganisms (GCM) 10K type strain sequencing project: providing services to taxonomists for standard genome sequencing and annotation.</title>
        <authorList>
            <consortium name="The Broad Institute Genomics Platform"/>
            <consortium name="The Broad Institute Genome Sequencing Center for Infectious Disease"/>
            <person name="Wu L."/>
            <person name="Ma J."/>
        </authorList>
    </citation>
    <scope>NUCLEOTIDE SEQUENCE [LARGE SCALE GENOMIC DNA]</scope>
    <source>
        <strain evidence="3">CCUG 55590</strain>
    </source>
</reference>
<dbReference type="PANTHER" id="PTHR34351:SF2">
    <property type="entry name" value="DUF58 DOMAIN-CONTAINING PROTEIN"/>
    <property type="match status" value="1"/>
</dbReference>
<proteinExistence type="predicted"/>
<dbReference type="RefSeq" id="WP_214788120.1">
    <property type="nucleotide sequence ID" value="NZ_JANIEL010000002.1"/>
</dbReference>
<comment type="caution">
    <text evidence="2">The sequence shown here is derived from an EMBL/GenBank/DDBJ whole genome shotgun (WGS) entry which is preliminary data.</text>
</comment>
<keyword evidence="1" id="KW-0472">Membrane</keyword>
<keyword evidence="1" id="KW-0812">Transmembrane</keyword>
<dbReference type="EMBL" id="JBHTCE010000001">
    <property type="protein sequence ID" value="MFC7389822.1"/>
    <property type="molecule type" value="Genomic_DNA"/>
</dbReference>
<protein>
    <submittedName>
        <fullName evidence="2">DUF58 domain-containing protein</fullName>
    </submittedName>
</protein>
<evidence type="ECO:0000313" key="2">
    <source>
        <dbReference type="EMBL" id="MFC7389822.1"/>
    </source>
</evidence>
<organism evidence="2 3">
    <name type="scientific">Exiguobacterium aestuarii</name>
    <dbReference type="NCBI Taxonomy" id="273527"/>
    <lineage>
        <taxon>Bacteria</taxon>
        <taxon>Bacillati</taxon>
        <taxon>Bacillota</taxon>
        <taxon>Bacilli</taxon>
        <taxon>Bacillales</taxon>
        <taxon>Bacillales Family XII. Incertae Sedis</taxon>
        <taxon>Exiguobacterium</taxon>
    </lineage>
</organism>
<keyword evidence="1" id="KW-1133">Transmembrane helix</keyword>